<comment type="caution">
    <text evidence="2">The sequence shown here is derived from an EMBL/GenBank/DDBJ whole genome shotgun (WGS) entry which is preliminary data.</text>
</comment>
<evidence type="ECO:0000313" key="2">
    <source>
        <dbReference type="EMBL" id="RDE50325.1"/>
    </source>
</evidence>
<gene>
    <name evidence="2" type="ORF">DVS81_12150</name>
</gene>
<accession>A0A369XLN0</accession>
<feature type="compositionally biased region" description="Polar residues" evidence="1">
    <location>
        <begin position="40"/>
        <end position="53"/>
    </location>
</feature>
<reference evidence="2 3" key="1">
    <citation type="submission" date="2018-05" db="EMBL/GenBank/DDBJ databases">
        <title>Integrated omic analyses show evidence that a Ca. Accumulibacter phosphatis strain performs denitrification under micro-aerobic conditions.</title>
        <authorList>
            <person name="Camejo P.Y."/>
            <person name="Katherine M.D."/>
            <person name="Daniel N.R."/>
        </authorList>
    </citation>
    <scope>NUCLEOTIDE SEQUENCE [LARGE SCALE GENOMIC DNA]</scope>
    <source>
        <strain evidence="2">UW-LDO-IC</strain>
    </source>
</reference>
<dbReference type="Proteomes" id="UP000253831">
    <property type="component" value="Unassembled WGS sequence"/>
</dbReference>
<proteinExistence type="predicted"/>
<organism evidence="2 3">
    <name type="scientific">Candidatus Accumulibacter meliphilus</name>
    <dbReference type="NCBI Taxonomy" id="2211374"/>
    <lineage>
        <taxon>Bacteria</taxon>
        <taxon>Pseudomonadati</taxon>
        <taxon>Pseudomonadota</taxon>
        <taxon>Betaproteobacteria</taxon>
        <taxon>Candidatus Accumulibacter</taxon>
    </lineage>
</organism>
<dbReference type="EMBL" id="QPGA01000022">
    <property type="protein sequence ID" value="RDE50325.1"/>
    <property type="molecule type" value="Genomic_DNA"/>
</dbReference>
<feature type="region of interest" description="Disordered" evidence="1">
    <location>
        <begin position="38"/>
        <end position="75"/>
    </location>
</feature>
<evidence type="ECO:0000313" key="3">
    <source>
        <dbReference type="Proteomes" id="UP000253831"/>
    </source>
</evidence>
<name>A0A369XLN0_9PROT</name>
<evidence type="ECO:0000256" key="1">
    <source>
        <dbReference type="SAM" id="MobiDB-lite"/>
    </source>
</evidence>
<dbReference type="AlphaFoldDB" id="A0A369XLN0"/>
<protein>
    <submittedName>
        <fullName evidence="2">Uncharacterized protein</fullName>
    </submittedName>
</protein>
<sequence>MRLSKHDLFQMDGEWLKKLSAELLLEVSKRLLHDVKELQGQVNQNPGNSSRPPSTKAPWEKAPDPAEGNGAPTES</sequence>